<keyword evidence="3" id="KW-1185">Reference proteome</keyword>
<evidence type="ECO:0000313" key="3">
    <source>
        <dbReference type="Proteomes" id="UP000001436"/>
    </source>
</evidence>
<sequence>MSSLSIFVHPTRPERKIKLGFCWVALFFGTFWAYSEGLIAHGGRLTAVDGVAGLLCLYGEQCGHPSAFGIALLLVIAKNIYCALRGQYWLQNLLIDQGYRVIRVNPDNHR</sequence>
<gene>
    <name evidence="2" type="ordered locus">RSp1537</name>
</gene>
<dbReference type="AlphaFoldDB" id="Q8XPU9"/>
<dbReference type="STRING" id="267608.RSp1537"/>
<feature type="transmembrane region" description="Helical" evidence="1">
    <location>
        <begin position="21"/>
        <end position="43"/>
    </location>
</feature>
<accession>Q8XPU9</accession>
<feature type="transmembrane region" description="Helical" evidence="1">
    <location>
        <begin position="63"/>
        <end position="84"/>
    </location>
</feature>
<dbReference type="EnsemblBacteria" id="CAD18688">
    <property type="protein sequence ID" value="CAD18688"/>
    <property type="gene ID" value="RSp1537"/>
</dbReference>
<name>Q8XPU9_RALN1</name>
<dbReference type="eggNOG" id="ENOG5030XGI">
    <property type="taxonomic scope" value="Bacteria"/>
</dbReference>
<evidence type="ECO:0000256" key="1">
    <source>
        <dbReference type="SAM" id="Phobius"/>
    </source>
</evidence>
<geneLocation type="plasmid" evidence="3">
    <name>megaplasmid Rsp</name>
</geneLocation>
<proteinExistence type="predicted"/>
<evidence type="ECO:0000313" key="2">
    <source>
        <dbReference type="EMBL" id="CAD18688.1"/>
    </source>
</evidence>
<protein>
    <submittedName>
        <fullName evidence="2">Probable transmembrane protein</fullName>
    </submittedName>
</protein>
<reference evidence="2 3" key="1">
    <citation type="journal article" date="2002" name="Nature">
        <title>Genome sequence of the plant pathogen Ralstonia solanacearum.</title>
        <authorList>
            <person name="Salanoubat M."/>
            <person name="Genin S."/>
            <person name="Artiguenave F."/>
            <person name="Gouzy J."/>
            <person name="Mangenot S."/>
            <person name="Arlat M."/>
            <person name="Billault A."/>
            <person name="Brottier P."/>
            <person name="Camus J.C."/>
            <person name="Cattolico L."/>
            <person name="Chandler M."/>
            <person name="Choisne N."/>
            <person name="Claudel-Renard C."/>
            <person name="Cunnac S."/>
            <person name="Demange N."/>
            <person name="Gaspin C."/>
            <person name="Lavie M."/>
            <person name="Moisan A."/>
            <person name="Robert C."/>
            <person name="Saurin W."/>
            <person name="Schiex T."/>
            <person name="Siguier P."/>
            <person name="Thebault P."/>
            <person name="Whalen M."/>
            <person name="Wincker P."/>
            <person name="Levy M."/>
            <person name="Weissenbach J."/>
            <person name="Boucher C.A."/>
        </authorList>
    </citation>
    <scope>NUCLEOTIDE SEQUENCE [LARGE SCALE GENOMIC DNA]</scope>
    <source>
        <strain evidence="3">ATCC BAA-1114 / GMI1000</strain>
    </source>
</reference>
<dbReference type="Proteomes" id="UP000001436">
    <property type="component" value="Plasmid pGMI1000MP"/>
</dbReference>
<dbReference type="KEGG" id="rso:RSp1537"/>
<organism evidence="2 3">
    <name type="scientific">Ralstonia nicotianae (strain ATCC BAA-1114 / GMI1000)</name>
    <name type="common">Ralstonia solanacearum</name>
    <dbReference type="NCBI Taxonomy" id="267608"/>
    <lineage>
        <taxon>Bacteria</taxon>
        <taxon>Pseudomonadati</taxon>
        <taxon>Pseudomonadota</taxon>
        <taxon>Betaproteobacteria</taxon>
        <taxon>Burkholderiales</taxon>
        <taxon>Burkholderiaceae</taxon>
        <taxon>Ralstonia</taxon>
        <taxon>Ralstonia solanacearum species complex</taxon>
    </lineage>
</organism>
<dbReference type="EMBL" id="AL646053">
    <property type="protein sequence ID" value="CAD18688.1"/>
    <property type="molecule type" value="Genomic_DNA"/>
</dbReference>
<keyword evidence="1 2" id="KW-0812">Transmembrane</keyword>
<keyword evidence="1" id="KW-0472">Membrane</keyword>
<dbReference type="HOGENOM" id="CLU_2329900_0_0_4"/>
<keyword evidence="1" id="KW-1133">Transmembrane helix</keyword>